<keyword evidence="2" id="KW-1185">Reference proteome</keyword>
<sequence length="497" mass="57178">MMSKDNVVSADKLVHVKRELGFPNDFLENLVPKYPEYFRLIGNPGEGNSFLELVSWNPRFAKSVIEQRAEEESELTGIKIRPSFNWKLPSGFLIRKEMREWIRDWMERPYISPYDDASNLDQASQEMEKRTVGVFHELLSLSLYKRIPVPILGKFTEEYRFSNAFSSVFTRHSGIFYMSLKGGIKTAMLREAYKGDQLIDRDPLLQVNDNFVELLAEGRKQRDEQLNLKKQAVKNDMDVVPMRNSTLNDLDVTESPILSVALKLSTYQDHANFMNEFLCNNVLCISYIYEQRQSIMQWLFFIQKTMHTVNILKWAVLTFFPIVSTVPIPPFAPRPLCNFQLALANQACAYLPSSRTPPPPPLPFVPVFPPPPPPPERHEQIHSHGHGHKHGHSHGVEQGDGNGQNQSHVHKHGHDHGHHRHGHHDHDHDHVHGHHHKHKMSPVEQQCCKWLAQVDDECVCELLGRLPPFLVRPLHEYTVRVAGSCNTTYSCGAQFRL</sequence>
<reference evidence="2" key="1">
    <citation type="journal article" date="2022" name="Mol. Ecol. Resour.">
        <title>The genomes of chicory, endive, great burdock and yacon provide insights into Asteraceae palaeo-polyploidization history and plant inulin production.</title>
        <authorList>
            <person name="Fan W."/>
            <person name="Wang S."/>
            <person name="Wang H."/>
            <person name="Wang A."/>
            <person name="Jiang F."/>
            <person name="Liu H."/>
            <person name="Zhao H."/>
            <person name="Xu D."/>
            <person name="Zhang Y."/>
        </authorList>
    </citation>
    <scope>NUCLEOTIDE SEQUENCE [LARGE SCALE GENOMIC DNA]</scope>
    <source>
        <strain evidence="2">cv. Yunnan</strain>
    </source>
</reference>
<dbReference type="Proteomes" id="UP001056120">
    <property type="component" value="Linkage Group LG20"/>
</dbReference>
<gene>
    <name evidence="1" type="ORF">L1987_59535</name>
</gene>
<comment type="caution">
    <text evidence="1">The sequence shown here is derived from an EMBL/GenBank/DDBJ whole genome shotgun (WGS) entry which is preliminary data.</text>
</comment>
<name>A0ACB9D5L3_9ASTR</name>
<reference evidence="1 2" key="2">
    <citation type="journal article" date="2022" name="Mol. Ecol. Resour.">
        <title>The genomes of chicory, endive, great burdock and yacon provide insights into Asteraceae paleo-polyploidization history and plant inulin production.</title>
        <authorList>
            <person name="Fan W."/>
            <person name="Wang S."/>
            <person name="Wang H."/>
            <person name="Wang A."/>
            <person name="Jiang F."/>
            <person name="Liu H."/>
            <person name="Zhao H."/>
            <person name="Xu D."/>
            <person name="Zhang Y."/>
        </authorList>
    </citation>
    <scope>NUCLEOTIDE SEQUENCE [LARGE SCALE GENOMIC DNA]</scope>
    <source>
        <strain evidence="2">cv. Yunnan</strain>
        <tissue evidence="1">Leaves</tissue>
    </source>
</reference>
<evidence type="ECO:0000313" key="2">
    <source>
        <dbReference type="Proteomes" id="UP001056120"/>
    </source>
</evidence>
<dbReference type="EMBL" id="CM042037">
    <property type="protein sequence ID" value="KAI3741857.1"/>
    <property type="molecule type" value="Genomic_DNA"/>
</dbReference>
<organism evidence="1 2">
    <name type="scientific">Smallanthus sonchifolius</name>
    <dbReference type="NCBI Taxonomy" id="185202"/>
    <lineage>
        <taxon>Eukaryota</taxon>
        <taxon>Viridiplantae</taxon>
        <taxon>Streptophyta</taxon>
        <taxon>Embryophyta</taxon>
        <taxon>Tracheophyta</taxon>
        <taxon>Spermatophyta</taxon>
        <taxon>Magnoliopsida</taxon>
        <taxon>eudicotyledons</taxon>
        <taxon>Gunneridae</taxon>
        <taxon>Pentapetalae</taxon>
        <taxon>asterids</taxon>
        <taxon>campanulids</taxon>
        <taxon>Asterales</taxon>
        <taxon>Asteraceae</taxon>
        <taxon>Asteroideae</taxon>
        <taxon>Heliantheae alliance</taxon>
        <taxon>Millerieae</taxon>
        <taxon>Smallanthus</taxon>
    </lineage>
</organism>
<accession>A0ACB9D5L3</accession>
<evidence type="ECO:0000313" key="1">
    <source>
        <dbReference type="EMBL" id="KAI3741857.1"/>
    </source>
</evidence>
<proteinExistence type="predicted"/>
<protein>
    <submittedName>
        <fullName evidence="1">Uncharacterized protein</fullName>
    </submittedName>
</protein>